<keyword evidence="1" id="KW-1133">Transmembrane helix</keyword>
<dbReference type="GeneID" id="3532343"/>
<name>Q4CMC4_TRYCC</name>
<dbReference type="Proteomes" id="UP000002296">
    <property type="component" value="Unassembled WGS sequence"/>
</dbReference>
<proteinExistence type="predicted"/>
<keyword evidence="2" id="KW-0732">Signal</keyword>
<reference evidence="3 4" key="1">
    <citation type="journal article" date="2005" name="Science">
        <title>The genome sequence of Trypanosoma cruzi, etiologic agent of Chagas disease.</title>
        <authorList>
            <person name="El-Sayed N.M."/>
            <person name="Myler P.J."/>
            <person name="Bartholomeu D.C."/>
            <person name="Nilsson D."/>
            <person name="Aggarwal G."/>
            <person name="Tran A.N."/>
            <person name="Ghedin E."/>
            <person name="Worthey E.A."/>
            <person name="Delcher A.L."/>
            <person name="Blandin G."/>
            <person name="Westenberger S.J."/>
            <person name="Caler E."/>
            <person name="Cerqueira G.C."/>
            <person name="Branche C."/>
            <person name="Haas B."/>
            <person name="Anupama A."/>
            <person name="Arner E."/>
            <person name="Aslund L."/>
            <person name="Attipoe P."/>
            <person name="Bontempi E."/>
            <person name="Bringaud F."/>
            <person name="Burton P."/>
            <person name="Cadag E."/>
            <person name="Campbell D.A."/>
            <person name="Carrington M."/>
            <person name="Crabtree J."/>
            <person name="Darban H."/>
            <person name="da Silveira J.F."/>
            <person name="de Jong P."/>
            <person name="Edwards K."/>
            <person name="Englund P.T."/>
            <person name="Fazelina G."/>
            <person name="Feldblyum T."/>
            <person name="Ferella M."/>
            <person name="Frasch A.C."/>
            <person name="Gull K."/>
            <person name="Horn D."/>
            <person name="Hou L."/>
            <person name="Huang Y."/>
            <person name="Kindlund E."/>
            <person name="Klingbeil M."/>
            <person name="Kluge S."/>
            <person name="Koo H."/>
            <person name="Lacerda D."/>
            <person name="Levin M.J."/>
            <person name="Lorenzi H."/>
            <person name="Louie T."/>
            <person name="Machado C.R."/>
            <person name="McCulloch R."/>
            <person name="McKenna A."/>
            <person name="Mizuno Y."/>
            <person name="Mottram J.C."/>
            <person name="Nelson S."/>
            <person name="Ochaya S."/>
            <person name="Osoegawa K."/>
            <person name="Pai G."/>
            <person name="Parsons M."/>
            <person name="Pentony M."/>
            <person name="Pettersson U."/>
            <person name="Pop M."/>
            <person name="Ramirez J.L."/>
            <person name="Rinta J."/>
            <person name="Robertson L."/>
            <person name="Salzberg S.L."/>
            <person name="Sanchez D.O."/>
            <person name="Seyler A."/>
            <person name="Sharma R."/>
            <person name="Shetty J."/>
            <person name="Simpson A.J."/>
            <person name="Sisk E."/>
            <person name="Tammi M.T."/>
            <person name="Tarleton R."/>
            <person name="Teixeira S."/>
            <person name="Van Aken S."/>
            <person name="Vogt C."/>
            <person name="Ward P.N."/>
            <person name="Wickstead B."/>
            <person name="Wortman J."/>
            <person name="White O."/>
            <person name="Fraser C.M."/>
            <person name="Stuart K.D."/>
            <person name="Andersson B."/>
        </authorList>
    </citation>
    <scope>NUCLEOTIDE SEQUENCE [LARGE SCALE GENOMIC DNA]</scope>
    <source>
        <strain evidence="3 4">CL Brener</strain>
    </source>
</reference>
<feature type="transmembrane region" description="Helical" evidence="1">
    <location>
        <begin position="132"/>
        <end position="154"/>
    </location>
</feature>
<dbReference type="VEuPathDB" id="TriTrypDB:TcCLB.510935.10"/>
<keyword evidence="1" id="KW-0472">Membrane</keyword>
<dbReference type="EMBL" id="AAHK01003517">
    <property type="protein sequence ID" value="EAN81425.1"/>
    <property type="molecule type" value="Genomic_DNA"/>
</dbReference>
<accession>Q4CMC4</accession>
<evidence type="ECO:0000256" key="2">
    <source>
        <dbReference type="SAM" id="SignalP"/>
    </source>
</evidence>
<protein>
    <submittedName>
        <fullName evidence="3">Uncharacterized protein</fullName>
    </submittedName>
</protein>
<feature type="signal peptide" evidence="2">
    <location>
        <begin position="1"/>
        <end position="29"/>
    </location>
</feature>
<keyword evidence="1" id="KW-0812">Transmembrane</keyword>
<evidence type="ECO:0000256" key="1">
    <source>
        <dbReference type="SAM" id="Phobius"/>
    </source>
</evidence>
<feature type="transmembrane region" description="Helical" evidence="1">
    <location>
        <begin position="97"/>
        <end position="120"/>
    </location>
</feature>
<organism evidence="3 4">
    <name type="scientific">Trypanosoma cruzi (strain CL Brener)</name>
    <dbReference type="NCBI Taxonomy" id="353153"/>
    <lineage>
        <taxon>Eukaryota</taxon>
        <taxon>Discoba</taxon>
        <taxon>Euglenozoa</taxon>
        <taxon>Kinetoplastea</taxon>
        <taxon>Metakinetoplastina</taxon>
        <taxon>Trypanosomatida</taxon>
        <taxon>Trypanosomatidae</taxon>
        <taxon>Trypanosoma</taxon>
        <taxon>Schizotrypanum</taxon>
    </lineage>
</organism>
<dbReference type="RefSeq" id="XP_802871.1">
    <property type="nucleotide sequence ID" value="XM_797778.1"/>
</dbReference>
<sequence length="166" mass="18152">MYRCRPAVPLAVLMCLPVLLFFSAPPARTKLFAQCSAGMLLATAGRWLAFRADMARPLRVCLRWELRCHWMDVCGTPFALCWRPADAAARCPPCVKVLPALGVILLLVVFALPGACVARCVLTRDGRCHDGLLLVAMTVAAFSAHTSTHTSLFFCRCDCSRAVVRA</sequence>
<evidence type="ECO:0000313" key="4">
    <source>
        <dbReference type="Proteomes" id="UP000002296"/>
    </source>
</evidence>
<feature type="chain" id="PRO_5004235935" evidence="2">
    <location>
        <begin position="30"/>
        <end position="166"/>
    </location>
</feature>
<comment type="caution">
    <text evidence="3">The sequence shown here is derived from an EMBL/GenBank/DDBJ whole genome shotgun (WGS) entry which is preliminary data.</text>
</comment>
<keyword evidence="4" id="KW-1185">Reference proteome</keyword>
<evidence type="ECO:0000313" key="3">
    <source>
        <dbReference type="EMBL" id="EAN81425.1"/>
    </source>
</evidence>
<dbReference type="PaxDb" id="353153-Q4CMC4"/>
<gene>
    <name evidence="3" type="ORF">Tc00.1047053510935.10</name>
</gene>
<dbReference type="AlphaFoldDB" id="Q4CMC4"/>
<dbReference type="KEGG" id="tcr:510935.10"/>
<dbReference type="InParanoid" id="Q4CMC4"/>